<comment type="caution">
    <text evidence="4">The sequence shown here is derived from an EMBL/GenBank/DDBJ whole genome shotgun (WGS) entry which is preliminary data.</text>
</comment>
<feature type="coiled-coil region" evidence="1">
    <location>
        <begin position="1060"/>
        <end position="1114"/>
    </location>
</feature>
<feature type="domain" description="PX" evidence="3">
    <location>
        <begin position="8"/>
        <end position="143"/>
    </location>
</feature>
<name>A0A1V9Y7J1_9STRA</name>
<dbReference type="STRING" id="74557.A0A1V9Y7J1"/>
<dbReference type="InterPro" id="IPR036871">
    <property type="entry name" value="PX_dom_sf"/>
</dbReference>
<keyword evidence="5" id="KW-1185">Reference proteome</keyword>
<dbReference type="Pfam" id="PF00787">
    <property type="entry name" value="PX"/>
    <property type="match status" value="1"/>
</dbReference>
<dbReference type="CDD" id="cd22744">
    <property type="entry name" value="OTU"/>
    <property type="match status" value="1"/>
</dbReference>
<evidence type="ECO:0000259" key="3">
    <source>
        <dbReference type="PROSITE" id="PS50195"/>
    </source>
</evidence>
<keyword evidence="1" id="KW-0175">Coiled coil</keyword>
<feature type="coiled-coil region" evidence="1">
    <location>
        <begin position="880"/>
        <end position="907"/>
    </location>
</feature>
<feature type="coiled-coil region" evidence="1">
    <location>
        <begin position="976"/>
        <end position="1010"/>
    </location>
</feature>
<reference evidence="4 5" key="1">
    <citation type="journal article" date="2014" name="Genome Biol. Evol.">
        <title>The secreted proteins of Achlya hypogyna and Thraustotheca clavata identify the ancestral oomycete secretome and reveal gene acquisitions by horizontal gene transfer.</title>
        <authorList>
            <person name="Misner I."/>
            <person name="Blouin N."/>
            <person name="Leonard G."/>
            <person name="Richards T.A."/>
            <person name="Lane C.E."/>
        </authorList>
    </citation>
    <scope>NUCLEOTIDE SEQUENCE [LARGE SCALE GENOMIC DNA]</scope>
    <source>
        <strain evidence="4 5">ATCC 34112</strain>
    </source>
</reference>
<dbReference type="PANTHER" id="PTHR45615">
    <property type="entry name" value="MYOSIN HEAVY CHAIN, NON-MUSCLE"/>
    <property type="match status" value="1"/>
</dbReference>
<protein>
    <recommendedName>
        <fullName evidence="3">PX domain-containing protein</fullName>
    </recommendedName>
</protein>
<feature type="coiled-coil region" evidence="1">
    <location>
        <begin position="1477"/>
        <end position="1678"/>
    </location>
</feature>
<feature type="coiled-coil region" evidence="1">
    <location>
        <begin position="654"/>
        <end position="838"/>
    </location>
</feature>
<dbReference type="OrthoDB" id="66762at2759"/>
<gene>
    <name evidence="4" type="ORF">THRCLA_11505</name>
</gene>
<sequence length="1889" mass="215276">MAGGEDIDASKPITVEISVEDVRITTKAEYQVVVHVSFFSERTRSRCTSTWSVWRSFSMFRTLDAQLRKRNTNHMKGIKFPPLYRRRTLFRTHLQPTFLEGRRAELDAYMKLVGKSPEAVAFHVTSIESQSLKTFVAYVNGFGQNIVEQPRSADGRTGAGLFQRPKPVVATQSLSANYRWSGTGFLGSNQLKPDANRLGDSFVPINPQQFNQSYIQRQSIAGASAGFVPPPSMRSSTNSIGPLLAALESTRSTESLHKVPEDPNEKLTAVTAPVHINPIVERERGKMELELRSSGLQGVGMPPDGSCFLHCLVFDLFPLKWDCFAEYPSAMTMVNVGSADGMAPRRMAAAAKLRTELSLFAIEHVEVLASFLMTPEDELRQRFQTFGDTIDEQATVAELYAAASMFNLEIILITNDPSFQIDPVLPVAKIPSIRGEDSIRQPITLGYMSPTQDNGGHYISTKTIQYTNNSFAGGFFSNSARNSARNSRASTRNSSSASRHSGMTTSQPNQVSDSDWIMAGCIDCSLLKNELELMKREVNELQMENDKLHEHTSSLSQQVLTLETMNSDLREQLTTPRQELVTDQIQAKQDDEAVEVIQKQLEASLERENVLNEKLRLLEEANATLKESLAHPKIQTVQVIEQVKQDDKTQREELYNALRDNEQLREENTELRAALEKLSKVALEVEAKLNVCEDEKIHLTEVLEEKTLAIERLLHDAETFEAEKQTLEKKILEMDASEARVDTMIMEFKSKFEGERRSLQVQIEQYKTRVQELEVTKANAPSTTTDQNELQQQEEALNDLTSKIAVLQDMRIQDKAAIADLKRKLKHKDADLEQMTDNFVPKDSWKQLDATIHAETKKTEEALKEVGIWKARVTEQRQFIQDLETRCANIEAQLREAEALNAKYEAKAGLTEVMRHQKSLRNDLQAQVTANSQLRVELSRHKDGISKLQAAFSRLKSETGKPDSFEYPDLQLETLIQGNVAIIKELESQLQKLEDERVALLKKLKEQAKMSSAQLFQNHGLTPDQYEQVQTLIYRLQHGDDAPKQFASSMPILQGKEPDLLKLQQTNEFLRSEIDRLTKALQQQSTSDAPPVWAQSVKDEMVKATESLQQHMREHIQVMQSTAQQEEDSFADDSSLHMEDLMAEGDMSLPPPMEPTPEFPEPKLMKNASVHTSGILSPIVTEPIISTEHIAMAVSKALEERFPDHGQKQQPPSNQPIIMDTKEEMEEQTQYVVELDLCLEELTNVTLENQGLRHKLQAMEGMLMSIQDQHTVLYRNHITMEQSFATRRTSLEGQISTLTASIEEAKIKMNRYEMMLKSFESEGEIQQTVVKLTREVAIFEVNQARLAREFNLVKEEKVTEYNRRLSVEDDLMAMEKTLKLQIHYLESWRLGALDRIKQMEMALQKSTLKRFYDGAVTELQHLQAKFAGVMEKLNDRQLHYLATIELPSQHATLLHENAILLAQMQGQPIERVQNDRIQALEVQVKAQLDQIKELETSLQSTTDRIPAPTLATEAVEVYEHRILELEQLCASLEREVQKHKDIAELAATQANTLAIRQTRKRDEIEHMEERLHELSSRTDDDAIIATLQQKIVSIKTNYQSFADRHEAMNKRLEALDEELSNVYAKKRLLERQVEELQSQHDAILNPGIFNMPVDNHLVDRLKHRVQVLEEREKLLVNQVEEAAKISSSMLPTDRLLQEKQALQSQLDATLFEMDKLTHKIQLQLKEISDRDHRIRELILRVENLTMELQQKQVETLIPVSAATFASTPHSPSMKSKVGYYEKDHADLQQAAQATIASLKALVADKNQRVEELQNKLEVVRKEQEKYRQQFHEDMDRQNRRLYEENHLNITKLKEAMEKIQHLEENGGGRAVVAAREMHEGLLEQLKQVH</sequence>
<feature type="region of interest" description="Disordered" evidence="2">
    <location>
        <begin position="481"/>
        <end position="511"/>
    </location>
</feature>
<dbReference type="GO" id="GO:0035091">
    <property type="term" value="F:phosphatidylinositol binding"/>
    <property type="evidence" value="ECO:0007669"/>
    <property type="project" value="InterPro"/>
</dbReference>
<accession>A0A1V9Y7J1</accession>
<dbReference type="Gene3D" id="3.30.1520.10">
    <property type="entry name" value="Phox-like domain"/>
    <property type="match status" value="1"/>
</dbReference>
<proteinExistence type="predicted"/>
<evidence type="ECO:0000256" key="2">
    <source>
        <dbReference type="SAM" id="MobiDB-lite"/>
    </source>
</evidence>
<dbReference type="CDD" id="cd06093">
    <property type="entry name" value="PX_domain"/>
    <property type="match status" value="1"/>
</dbReference>
<dbReference type="PANTHER" id="PTHR45615:SF80">
    <property type="entry name" value="GRIP DOMAIN-CONTAINING PROTEIN"/>
    <property type="match status" value="1"/>
</dbReference>
<feature type="coiled-coil region" evidence="1">
    <location>
        <begin position="524"/>
        <end position="551"/>
    </location>
</feature>
<feature type="coiled-coil region" evidence="1">
    <location>
        <begin position="1295"/>
        <end position="1322"/>
    </location>
</feature>
<feature type="non-terminal residue" evidence="4">
    <location>
        <position position="1889"/>
    </location>
</feature>
<feature type="compositionally biased region" description="Low complexity" evidence="2">
    <location>
        <begin position="481"/>
        <end position="499"/>
    </location>
</feature>
<evidence type="ECO:0000256" key="1">
    <source>
        <dbReference type="SAM" id="Coils"/>
    </source>
</evidence>
<evidence type="ECO:0000313" key="5">
    <source>
        <dbReference type="Proteomes" id="UP000243217"/>
    </source>
</evidence>
<dbReference type="EMBL" id="JNBS01004927">
    <property type="protein sequence ID" value="OQR81691.1"/>
    <property type="molecule type" value="Genomic_DNA"/>
</dbReference>
<dbReference type="InterPro" id="IPR001683">
    <property type="entry name" value="PX_dom"/>
</dbReference>
<feature type="compositionally biased region" description="Polar residues" evidence="2">
    <location>
        <begin position="501"/>
        <end position="511"/>
    </location>
</feature>
<evidence type="ECO:0000313" key="4">
    <source>
        <dbReference type="EMBL" id="OQR81691.1"/>
    </source>
</evidence>
<dbReference type="PROSITE" id="PS50195">
    <property type="entry name" value="PX"/>
    <property type="match status" value="1"/>
</dbReference>
<feature type="coiled-coil region" evidence="1">
    <location>
        <begin position="601"/>
        <end position="628"/>
    </location>
</feature>
<feature type="coiled-coil region" evidence="1">
    <location>
        <begin position="1795"/>
        <end position="1829"/>
    </location>
</feature>
<dbReference type="SUPFAM" id="SSF64268">
    <property type="entry name" value="PX domain"/>
    <property type="match status" value="1"/>
</dbReference>
<dbReference type="Proteomes" id="UP000243217">
    <property type="component" value="Unassembled WGS sequence"/>
</dbReference>
<organism evidence="4 5">
    <name type="scientific">Thraustotheca clavata</name>
    <dbReference type="NCBI Taxonomy" id="74557"/>
    <lineage>
        <taxon>Eukaryota</taxon>
        <taxon>Sar</taxon>
        <taxon>Stramenopiles</taxon>
        <taxon>Oomycota</taxon>
        <taxon>Saprolegniomycetes</taxon>
        <taxon>Saprolegniales</taxon>
        <taxon>Achlyaceae</taxon>
        <taxon>Thraustotheca</taxon>
    </lineage>
</organism>